<sequence>MDTLGKFGNWAKEETTLMDQLLKFASGGVVFVTFGFGNHGATGSWTFYQIRRWLSAQPLRLDWKLETIEAFVGRSAFFNVDRSNTPAMADRS</sequence>
<evidence type="ECO:0000313" key="1">
    <source>
        <dbReference type="EMBL" id="KZL75914.1"/>
    </source>
</evidence>
<name>A0A166WRA4_9PEZI</name>
<keyword evidence="2" id="KW-1185">Reference proteome</keyword>
<dbReference type="EMBL" id="LFIV01000019">
    <property type="protein sequence ID" value="KZL75914.1"/>
    <property type="molecule type" value="Genomic_DNA"/>
</dbReference>
<evidence type="ECO:0000313" key="2">
    <source>
        <dbReference type="Proteomes" id="UP000076552"/>
    </source>
</evidence>
<gene>
    <name evidence="1" type="ORF">CT0861_05232</name>
</gene>
<accession>A0A166WRA4</accession>
<organism evidence="1 2">
    <name type="scientific">Colletotrichum tofieldiae</name>
    <dbReference type="NCBI Taxonomy" id="708197"/>
    <lineage>
        <taxon>Eukaryota</taxon>
        <taxon>Fungi</taxon>
        <taxon>Dikarya</taxon>
        <taxon>Ascomycota</taxon>
        <taxon>Pezizomycotina</taxon>
        <taxon>Sordariomycetes</taxon>
        <taxon>Hypocreomycetidae</taxon>
        <taxon>Glomerellales</taxon>
        <taxon>Glomerellaceae</taxon>
        <taxon>Colletotrichum</taxon>
        <taxon>Colletotrichum spaethianum species complex</taxon>
    </lineage>
</organism>
<dbReference type="Proteomes" id="UP000076552">
    <property type="component" value="Unassembled WGS sequence"/>
</dbReference>
<comment type="caution">
    <text evidence="1">The sequence shown here is derived from an EMBL/GenBank/DDBJ whole genome shotgun (WGS) entry which is preliminary data.</text>
</comment>
<protein>
    <submittedName>
        <fullName evidence="1">Uncharacterized protein</fullName>
    </submittedName>
</protein>
<reference evidence="1 2" key="1">
    <citation type="submission" date="2015-06" db="EMBL/GenBank/DDBJ databases">
        <title>Survival trade-offs in plant roots during colonization by closely related pathogenic and mutualistic fungi.</title>
        <authorList>
            <person name="Hacquard S."/>
            <person name="Kracher B."/>
            <person name="Hiruma K."/>
            <person name="Weinman A."/>
            <person name="Muench P."/>
            <person name="Garrido Oter R."/>
            <person name="Ver Loren van Themaat E."/>
            <person name="Dallerey J.-F."/>
            <person name="Damm U."/>
            <person name="Henrissat B."/>
            <person name="Lespinet O."/>
            <person name="Thon M."/>
            <person name="Kemen E."/>
            <person name="McHardy A.C."/>
            <person name="Schulze-Lefert P."/>
            <person name="O'Connell R.J."/>
        </authorList>
    </citation>
    <scope>NUCLEOTIDE SEQUENCE [LARGE SCALE GENOMIC DNA]</scope>
    <source>
        <strain evidence="1 2">0861</strain>
    </source>
</reference>
<dbReference type="AlphaFoldDB" id="A0A166WRA4"/>
<proteinExistence type="predicted"/>